<dbReference type="RefSeq" id="WP_023083761.1">
    <property type="nucleotide sequence ID" value="NZ_CAADMC010000566.1"/>
</dbReference>
<gene>
    <name evidence="1" type="ORF">CAZ10_31675</name>
</gene>
<proteinExistence type="predicted"/>
<evidence type="ECO:0000313" key="2">
    <source>
        <dbReference type="Proteomes" id="UP000194857"/>
    </source>
</evidence>
<dbReference type="EMBL" id="NFFZ01000025">
    <property type="protein sequence ID" value="OTI55857.1"/>
    <property type="molecule type" value="Genomic_DNA"/>
</dbReference>
<dbReference type="Proteomes" id="UP000194857">
    <property type="component" value="Unassembled WGS sequence"/>
</dbReference>
<organism evidence="1 2">
    <name type="scientific">Pseudomonas aeruginosa</name>
    <dbReference type="NCBI Taxonomy" id="287"/>
    <lineage>
        <taxon>Bacteria</taxon>
        <taxon>Pseudomonadati</taxon>
        <taxon>Pseudomonadota</taxon>
        <taxon>Gammaproteobacteria</taxon>
        <taxon>Pseudomonadales</taxon>
        <taxon>Pseudomonadaceae</taxon>
        <taxon>Pseudomonas</taxon>
    </lineage>
</organism>
<protein>
    <submittedName>
        <fullName evidence="1">Uncharacterized protein</fullName>
    </submittedName>
</protein>
<accession>A0A241XHG8</accession>
<evidence type="ECO:0000313" key="1">
    <source>
        <dbReference type="EMBL" id="OTI55857.1"/>
    </source>
</evidence>
<sequence length="175" mass="19352">MSITLKGHALNQRQLDAITPVMNDLIQGRVDLASFDDACVKALDNAGCPLGYDTSMPGTGSTIEERAARWLRDGQVGASSRAIHDHMLGLPMERHHAAYPHDPDDLNRCLLLLNLIPEWAPRIREMAQHSQEWAALASSWGKLTNLFLQEAGLDWQRSRGAPETYAAMRLLLGDA</sequence>
<dbReference type="AlphaFoldDB" id="A0A241XHG8"/>
<reference evidence="2" key="1">
    <citation type="submission" date="2017-05" db="EMBL/GenBank/DDBJ databases">
        <authorList>
            <person name="Giani T."/>
            <person name="Arena F."/>
            <person name="Pollini S."/>
            <person name="Di Pilato V."/>
            <person name="D'Andrea M.M."/>
            <person name="Henrici De Angelis L."/>
            <person name="Bassetti M."/>
            <person name="Rossolini G.M."/>
        </authorList>
    </citation>
    <scope>NUCLEOTIDE SEQUENCE [LARGE SCALE GENOMIC DNA]</scope>
    <source>
        <strain evidence="2">S567_C10_BS</strain>
    </source>
</reference>
<comment type="caution">
    <text evidence="1">The sequence shown here is derived from an EMBL/GenBank/DDBJ whole genome shotgun (WGS) entry which is preliminary data.</text>
</comment>
<name>A0A241XHG8_PSEAI</name>